<name>A0A7J7LIZ0_9MAGN</name>
<evidence type="ECO:0000313" key="1">
    <source>
        <dbReference type="EMBL" id="KAF6142641.1"/>
    </source>
</evidence>
<sequence>MSSGTTSRISVFCRWKCRFAVQLGIWRKGRIRGSDSNRSSDADWKCKTVYKQRRDLDSSRKKGKAIAMPFVPACCPPDLRRSSRTSILQKRLPVEAGINIVFLKQLGSVCDGYPSRWTFFEFFHCFGLLAPEVLEGNHDEKVALRGIERLSGLSDDILVKGLEDEGAFNFLSEDVMSDSMAISSGVDFTRKKIKPLNEGSLTENFNY</sequence>
<dbReference type="EMBL" id="JACGCM010002249">
    <property type="protein sequence ID" value="KAF6142641.1"/>
    <property type="molecule type" value="Genomic_DNA"/>
</dbReference>
<dbReference type="Proteomes" id="UP000541444">
    <property type="component" value="Unassembled WGS sequence"/>
</dbReference>
<keyword evidence="2" id="KW-1185">Reference proteome</keyword>
<reference evidence="1 2" key="1">
    <citation type="journal article" date="2020" name="IScience">
        <title>Genome Sequencing of the Endangered Kingdonia uniflora (Circaeasteraceae, Ranunculales) Reveals Potential Mechanisms of Evolutionary Specialization.</title>
        <authorList>
            <person name="Sun Y."/>
            <person name="Deng T."/>
            <person name="Zhang A."/>
            <person name="Moore M.J."/>
            <person name="Landis J.B."/>
            <person name="Lin N."/>
            <person name="Zhang H."/>
            <person name="Zhang X."/>
            <person name="Huang J."/>
            <person name="Zhang X."/>
            <person name="Sun H."/>
            <person name="Wang H."/>
        </authorList>
    </citation>
    <scope>NUCLEOTIDE SEQUENCE [LARGE SCALE GENOMIC DNA]</scope>
    <source>
        <strain evidence="1">TB1705</strain>
        <tissue evidence="1">Leaf</tissue>
    </source>
</reference>
<accession>A0A7J7LIZ0</accession>
<evidence type="ECO:0000313" key="2">
    <source>
        <dbReference type="Proteomes" id="UP000541444"/>
    </source>
</evidence>
<dbReference type="AlphaFoldDB" id="A0A7J7LIZ0"/>
<comment type="caution">
    <text evidence="1">The sequence shown here is derived from an EMBL/GenBank/DDBJ whole genome shotgun (WGS) entry which is preliminary data.</text>
</comment>
<gene>
    <name evidence="1" type="ORF">GIB67_015127</name>
</gene>
<organism evidence="1 2">
    <name type="scientific">Kingdonia uniflora</name>
    <dbReference type="NCBI Taxonomy" id="39325"/>
    <lineage>
        <taxon>Eukaryota</taxon>
        <taxon>Viridiplantae</taxon>
        <taxon>Streptophyta</taxon>
        <taxon>Embryophyta</taxon>
        <taxon>Tracheophyta</taxon>
        <taxon>Spermatophyta</taxon>
        <taxon>Magnoliopsida</taxon>
        <taxon>Ranunculales</taxon>
        <taxon>Circaeasteraceae</taxon>
        <taxon>Kingdonia</taxon>
    </lineage>
</organism>
<protein>
    <submittedName>
        <fullName evidence="1">Uncharacterized protein</fullName>
    </submittedName>
</protein>
<proteinExistence type="predicted"/>